<dbReference type="EMBL" id="BDJL01000125">
    <property type="protein sequence ID" value="GAV26030.1"/>
    <property type="molecule type" value="Genomic_DNA"/>
</dbReference>
<reference evidence="3" key="1">
    <citation type="submission" date="2016-12" db="EMBL/GenBank/DDBJ databases">
        <title>Draft Genome Sequences od Carboxydothermus pertinax and islandicus, Hydrogenogenic Carboxydotrophic Bacteria.</title>
        <authorList>
            <person name="Fukuyama Y."/>
            <person name="Ohmae K."/>
            <person name="Yoneda Y."/>
            <person name="Yoshida T."/>
            <person name="Sako Y."/>
        </authorList>
    </citation>
    <scope>NUCLEOTIDE SEQUENCE [LARGE SCALE GENOMIC DNA]</scope>
    <source>
        <strain evidence="3">SET</strain>
    </source>
</reference>
<keyword evidence="3" id="KW-1185">Reference proteome</keyword>
<evidence type="ECO:0000313" key="2">
    <source>
        <dbReference type="EMBL" id="GAV26030.1"/>
    </source>
</evidence>
<dbReference type="InterPro" id="IPR012116">
    <property type="entry name" value="Gly_reductase_pC_asu"/>
</dbReference>
<dbReference type="RefSeq" id="WP_075866213.1">
    <property type="nucleotide sequence ID" value="NZ_BDJL01000125.1"/>
</dbReference>
<dbReference type="AlphaFoldDB" id="A0A1L8D4D3"/>
<feature type="active site" evidence="1">
    <location>
        <position position="356"/>
    </location>
</feature>
<dbReference type="GO" id="GO:0006633">
    <property type="term" value="P:fatty acid biosynthetic process"/>
    <property type="evidence" value="ECO:0007669"/>
    <property type="project" value="InterPro"/>
</dbReference>
<dbReference type="SUPFAM" id="SSF53659">
    <property type="entry name" value="Isocitrate/Isopropylmalate dehydrogenase-like"/>
    <property type="match status" value="1"/>
</dbReference>
<dbReference type="STRING" id="661089.ciss_19630"/>
<dbReference type="PIRSF" id="PIRSF036593">
    <property type="entry name" value="GrdD"/>
    <property type="match status" value="1"/>
</dbReference>
<dbReference type="Proteomes" id="UP000187338">
    <property type="component" value="Unassembled WGS sequence"/>
</dbReference>
<evidence type="ECO:0000256" key="1">
    <source>
        <dbReference type="PIRSR" id="PIRSR036593-50"/>
    </source>
</evidence>
<comment type="caution">
    <text evidence="2">The sequence shown here is derived from an EMBL/GenBank/DDBJ whole genome shotgun (WGS) entry which is preliminary data.</text>
</comment>
<dbReference type="Pfam" id="PF02504">
    <property type="entry name" value="FA_synthesis"/>
    <property type="match status" value="1"/>
</dbReference>
<name>A0A1L8D4D3_9THEO</name>
<dbReference type="NCBIfam" id="NF040747">
    <property type="entry name" value="reduct_C_alpha"/>
    <property type="match status" value="1"/>
</dbReference>
<dbReference type="OrthoDB" id="9769886at2"/>
<dbReference type="InterPro" id="IPR003664">
    <property type="entry name" value="FA_synthesis"/>
</dbReference>
<proteinExistence type="predicted"/>
<dbReference type="GO" id="GO:0016747">
    <property type="term" value="F:acyltransferase activity, transferring groups other than amino-acyl groups"/>
    <property type="evidence" value="ECO:0007669"/>
    <property type="project" value="InterPro"/>
</dbReference>
<accession>A0A1L8D4D3</accession>
<organism evidence="2 3">
    <name type="scientific">Carboxydothermus islandicus</name>
    <dbReference type="NCBI Taxonomy" id="661089"/>
    <lineage>
        <taxon>Bacteria</taxon>
        <taxon>Bacillati</taxon>
        <taxon>Bacillota</taxon>
        <taxon>Clostridia</taxon>
        <taxon>Thermoanaerobacterales</taxon>
        <taxon>Thermoanaerobacteraceae</taxon>
        <taxon>Carboxydothermus</taxon>
    </lineage>
</organism>
<protein>
    <submittedName>
        <fullName evidence="2">Glycine/betaine reductase C</fullName>
    </submittedName>
</protein>
<evidence type="ECO:0000313" key="3">
    <source>
        <dbReference type="Proteomes" id="UP000187338"/>
    </source>
</evidence>
<gene>
    <name evidence="2" type="ORF">ciss_19630</name>
</gene>
<sequence length="381" mass="40518">MEQVKKLIAEVLNEAADVIATGRALKNIRVGITLLGSEHGVLEVLKGAEMAAQNLTNVEVVVIGPEDVETRLTKVVVTNEKEGHRVMEKMLDSGELNAAVTMHYNFPIGTSTVGLVVTPAQGRKMFIATTTGTSSPDRVEGMVKNAIYGIAAAKAYGLKNPKVGILNVDGARQVERILKELQSRGYQIDFAESKRSDGGVVMRGNDLLAGTPDVMICDSLTGNLLIKIFSAYTTGGSYEALGYGYGPGIGEGFNKIINIISRASGAPVIAGAIEYAATMAQGRLIEVAQAEIAAAKKAGLPELVKPVEKKEAVEEVKMPPKKPVDKEIAGIDVLELENAQKLLWKHGIYAETGMGCTGPIILVAPDDLSQALKVLKENKVL</sequence>
<dbReference type="Gene3D" id="3.40.718.10">
    <property type="entry name" value="Isopropylmalate Dehydrogenase"/>
    <property type="match status" value="1"/>
</dbReference>